<dbReference type="InterPro" id="IPR008867">
    <property type="entry name" value="ThiG"/>
</dbReference>
<protein>
    <recommendedName>
        <fullName evidence="3 8">Thiazole synthase</fullName>
        <ecNumber evidence="3 8">2.8.1.10</ecNumber>
    </recommendedName>
</protein>
<dbReference type="HOGENOM" id="CLU_062233_1_0_4"/>
<evidence type="ECO:0000256" key="8">
    <source>
        <dbReference type="HAMAP-Rule" id="MF_00443"/>
    </source>
</evidence>
<proteinExistence type="inferred from homology"/>
<comment type="subunit">
    <text evidence="8">Homotetramer. Forms heterodimers with either ThiH or ThiS.</text>
</comment>
<sequence>MTAPLPNSLKTADSLVLYGETFASRLLLGTSRYPSPQVLENAVKQSNPGMITVSLRRQGTSTTEAHSGFWDLLKKMAVPVLPNTAGCHSPKEVIATAQMAREVFETNWIKLELIGDDYTLQPDTLRLVSTAETLIKDGFKVLPYCTEDLILCQRLVDVGCQAVMPWAAPIGTGQGPLNPYALKLLRDRLTVPLLVDAGLGLPSHACSVMEWGFDGVLLNTAVALADDPVAMANAFAMSVDAGRTAYLSGAMKAQQSAQASTPLVGTPFWHQS</sequence>
<comment type="pathway">
    <text evidence="2 8">Cofactor biosynthesis; thiamine diphosphate biosynthesis.</text>
</comment>
<dbReference type="EC" id="2.8.1.10" evidence="3 8"/>
<dbReference type="AlphaFoldDB" id="A0A0E3ZM54"/>
<dbReference type="STRING" id="1835254.CL55_00009980"/>
<dbReference type="Proteomes" id="UP000061135">
    <property type="component" value="Chromosome"/>
</dbReference>
<dbReference type="Pfam" id="PF05690">
    <property type="entry name" value="ThiG"/>
    <property type="match status" value="1"/>
</dbReference>
<evidence type="ECO:0000256" key="2">
    <source>
        <dbReference type="ARBA" id="ARBA00004948"/>
    </source>
</evidence>
<evidence type="ECO:0000256" key="5">
    <source>
        <dbReference type="ARBA" id="ARBA00022977"/>
    </source>
</evidence>
<feature type="binding site" evidence="8">
    <location>
        <position position="171"/>
    </location>
    <ligand>
        <name>1-deoxy-D-xylulose 5-phosphate</name>
        <dbReference type="ChEBI" id="CHEBI:57792"/>
    </ligand>
</feature>
<comment type="function">
    <text evidence="1 8">Catalyzes the rearrangement of 1-deoxy-D-xylulose 5-phosphate (DXP) to produce the thiazole phosphate moiety of thiamine. Sulfur is provided by the thiocarboxylate moiety of the carrier protein ThiS. In vitro, sulfur can be provided by H(2)S.</text>
</comment>
<keyword evidence="4 8" id="KW-0808">Transferase</keyword>
<keyword evidence="8" id="KW-0963">Cytoplasm</keyword>
<evidence type="ECO:0000256" key="1">
    <source>
        <dbReference type="ARBA" id="ARBA00002834"/>
    </source>
</evidence>
<dbReference type="CDD" id="cd04728">
    <property type="entry name" value="ThiG"/>
    <property type="match status" value="1"/>
</dbReference>
<keyword evidence="6 8" id="KW-0704">Schiff base</keyword>
<dbReference type="HAMAP" id="MF_00443">
    <property type="entry name" value="ThiG"/>
    <property type="match status" value="1"/>
</dbReference>
<dbReference type="UniPathway" id="UPA00060"/>
<dbReference type="KEGG" id="pdq:CL55_00009980"/>
<dbReference type="OrthoDB" id="9805935at2"/>
<feature type="domain" description="Thiazole synthase ThiG" evidence="9">
    <location>
        <begin position="17"/>
        <end position="262"/>
    </location>
</feature>
<organism evidence="10 11">
    <name type="scientific">Polynucleobacter duraquae</name>
    <dbReference type="NCBI Taxonomy" id="1835254"/>
    <lineage>
        <taxon>Bacteria</taxon>
        <taxon>Pseudomonadati</taxon>
        <taxon>Pseudomonadota</taxon>
        <taxon>Betaproteobacteria</taxon>
        <taxon>Burkholderiales</taxon>
        <taxon>Burkholderiaceae</taxon>
        <taxon>Polynucleobacter</taxon>
    </lineage>
</organism>
<evidence type="ECO:0000256" key="6">
    <source>
        <dbReference type="ARBA" id="ARBA00023270"/>
    </source>
</evidence>
<dbReference type="GO" id="GO:0005737">
    <property type="term" value="C:cytoplasm"/>
    <property type="evidence" value="ECO:0007669"/>
    <property type="project" value="UniProtKB-SubCell"/>
</dbReference>
<dbReference type="GO" id="GO:1990107">
    <property type="term" value="F:thiazole synthase activity"/>
    <property type="evidence" value="ECO:0007669"/>
    <property type="project" value="UniProtKB-EC"/>
</dbReference>
<evidence type="ECO:0000256" key="3">
    <source>
        <dbReference type="ARBA" id="ARBA00011960"/>
    </source>
</evidence>
<dbReference type="GO" id="GO:0009229">
    <property type="term" value="P:thiamine diphosphate biosynthetic process"/>
    <property type="evidence" value="ECO:0007669"/>
    <property type="project" value="UniProtKB-UniRule"/>
</dbReference>
<feature type="binding site" evidence="8">
    <location>
        <begin position="197"/>
        <end position="198"/>
    </location>
    <ligand>
        <name>1-deoxy-D-xylulose 5-phosphate</name>
        <dbReference type="ChEBI" id="CHEBI:57792"/>
    </ligand>
</feature>
<dbReference type="InterPro" id="IPR033983">
    <property type="entry name" value="Thiazole_synthase_ThiG"/>
</dbReference>
<dbReference type="RefSeq" id="WP_046331174.1">
    <property type="nucleotide sequence ID" value="NZ_CP007501.1"/>
</dbReference>
<keyword evidence="11" id="KW-1185">Reference proteome</keyword>
<evidence type="ECO:0000256" key="4">
    <source>
        <dbReference type="ARBA" id="ARBA00022679"/>
    </source>
</evidence>
<feature type="active site" description="Schiff-base intermediate with DXP" evidence="8">
    <location>
        <position position="110"/>
    </location>
</feature>
<dbReference type="PANTHER" id="PTHR34266:SF2">
    <property type="entry name" value="THIAZOLE SYNTHASE"/>
    <property type="match status" value="1"/>
</dbReference>
<evidence type="ECO:0000256" key="7">
    <source>
        <dbReference type="ARBA" id="ARBA00049897"/>
    </source>
</evidence>
<name>A0A0E3ZM54_9BURK</name>
<dbReference type="PANTHER" id="PTHR34266">
    <property type="entry name" value="THIAZOLE SYNTHASE"/>
    <property type="match status" value="1"/>
</dbReference>
<comment type="subcellular location">
    <subcellularLocation>
        <location evidence="8">Cytoplasm</location>
    </subcellularLocation>
</comment>
<dbReference type="PATRIC" id="fig|576611.7.peg.1014"/>
<reference evidence="10 11" key="1">
    <citation type="submission" date="2014-03" db="EMBL/GenBank/DDBJ databases">
        <title>Genome of Polynucleobacter strain MWH-MoK4.</title>
        <authorList>
            <person name="Hahn M.W."/>
        </authorList>
    </citation>
    <scope>NUCLEOTIDE SEQUENCE [LARGE SCALE GENOMIC DNA]</scope>
    <source>
        <strain evidence="10 11">MWH-MoK4</strain>
    </source>
</reference>
<dbReference type="Gene3D" id="3.20.20.70">
    <property type="entry name" value="Aldolase class I"/>
    <property type="match status" value="1"/>
</dbReference>
<dbReference type="InterPro" id="IPR013785">
    <property type="entry name" value="Aldolase_TIM"/>
</dbReference>
<keyword evidence="5 8" id="KW-0784">Thiamine biosynthesis</keyword>
<evidence type="ECO:0000313" key="10">
    <source>
        <dbReference type="EMBL" id="AKD25331.1"/>
    </source>
</evidence>
<evidence type="ECO:0000259" key="9">
    <source>
        <dbReference type="Pfam" id="PF05690"/>
    </source>
</evidence>
<gene>
    <name evidence="8" type="primary">thiG</name>
    <name evidence="10" type="ORF">CL55_00009980</name>
</gene>
<dbReference type="SUPFAM" id="SSF110399">
    <property type="entry name" value="ThiG-like"/>
    <property type="match status" value="1"/>
</dbReference>
<comment type="similarity">
    <text evidence="8">Belongs to the ThiG family.</text>
</comment>
<feature type="binding site" evidence="8">
    <location>
        <begin position="219"/>
        <end position="220"/>
    </location>
    <ligand>
        <name>1-deoxy-D-xylulose 5-phosphate</name>
        <dbReference type="ChEBI" id="CHEBI:57792"/>
    </ligand>
</feature>
<accession>A0A0E3ZM54</accession>
<comment type="catalytic activity">
    <reaction evidence="7 8">
        <text>[ThiS sulfur-carrier protein]-C-terminal-Gly-aminoethanethioate + 2-iminoacetate + 1-deoxy-D-xylulose 5-phosphate = [ThiS sulfur-carrier protein]-C-terminal Gly-Gly + 2-[(2R,5Z)-2-carboxy-4-methylthiazol-5(2H)-ylidene]ethyl phosphate + 2 H2O + H(+)</text>
        <dbReference type="Rhea" id="RHEA:26297"/>
        <dbReference type="Rhea" id="RHEA-COMP:12909"/>
        <dbReference type="Rhea" id="RHEA-COMP:19908"/>
        <dbReference type="ChEBI" id="CHEBI:15377"/>
        <dbReference type="ChEBI" id="CHEBI:15378"/>
        <dbReference type="ChEBI" id="CHEBI:57792"/>
        <dbReference type="ChEBI" id="CHEBI:62899"/>
        <dbReference type="ChEBI" id="CHEBI:77846"/>
        <dbReference type="ChEBI" id="CHEBI:90778"/>
        <dbReference type="ChEBI" id="CHEBI:232372"/>
        <dbReference type="EC" id="2.8.1.10"/>
    </reaction>
</comment>
<dbReference type="EMBL" id="CP007501">
    <property type="protein sequence ID" value="AKD25331.1"/>
    <property type="molecule type" value="Genomic_DNA"/>
</dbReference>
<evidence type="ECO:0000313" key="11">
    <source>
        <dbReference type="Proteomes" id="UP000061135"/>
    </source>
</evidence>